<proteinExistence type="inferred from homology"/>
<dbReference type="GO" id="GO:0009306">
    <property type="term" value="P:protein secretion"/>
    <property type="evidence" value="ECO:0007669"/>
    <property type="project" value="InterPro"/>
</dbReference>
<dbReference type="RefSeq" id="WP_210802975.1">
    <property type="nucleotide sequence ID" value="NZ_JAGQDE010000013.1"/>
</dbReference>
<dbReference type="PANTHER" id="PTHR30332">
    <property type="entry name" value="PROBABLE GENERAL SECRETION PATHWAY PROTEIN D"/>
    <property type="match status" value="1"/>
</dbReference>
<evidence type="ECO:0000259" key="2">
    <source>
        <dbReference type="Pfam" id="PF00263"/>
    </source>
</evidence>
<dbReference type="AlphaFoldDB" id="A0A940YLW9"/>
<dbReference type="EMBL" id="JAGQDE010000013">
    <property type="protein sequence ID" value="MBQ0960304.1"/>
    <property type="molecule type" value="Genomic_DNA"/>
</dbReference>
<dbReference type="PRINTS" id="PR00811">
    <property type="entry name" value="BCTERIALGSPD"/>
</dbReference>
<accession>A0A940YLW9</accession>
<organism evidence="4 5">
    <name type="scientific">Ideonella aquatica</name>
    <dbReference type="NCBI Taxonomy" id="2824119"/>
    <lineage>
        <taxon>Bacteria</taxon>
        <taxon>Pseudomonadati</taxon>
        <taxon>Pseudomonadota</taxon>
        <taxon>Betaproteobacteria</taxon>
        <taxon>Burkholderiales</taxon>
        <taxon>Sphaerotilaceae</taxon>
        <taxon>Ideonella</taxon>
    </lineage>
</organism>
<name>A0A940YLW9_9BURK</name>
<feature type="domain" description="Pilus formation protein N-terminal" evidence="3">
    <location>
        <begin position="52"/>
        <end position="98"/>
    </location>
</feature>
<dbReference type="Pfam" id="PF13629">
    <property type="entry name" value="T2SS-T3SS_pil_N"/>
    <property type="match status" value="1"/>
</dbReference>
<evidence type="ECO:0000259" key="3">
    <source>
        <dbReference type="Pfam" id="PF13629"/>
    </source>
</evidence>
<evidence type="ECO:0000256" key="1">
    <source>
        <dbReference type="RuleBase" id="RU004003"/>
    </source>
</evidence>
<sequence length="451" mass="48477">MSTARGTQIETRVLPAQRAWARAPAPAPAPEVELGPNRRMVVGEVGTIGLPAISRIAIGNGAVVKATVVDDREIVLLAEAAGETTMHVWLKSGRQISYQLKVEAVRASRVLEDLQELIRAVPGVTARQVGDRIVMEGRYPDAETATRMNKLAASFPQALNLVAERPADADPLQMERMVQIDLRVVEVKKRALDQLGVKWGSSARGPSVATNILGYSNTPWRPADNTGLPQVSSVVPARSYFGLATQLSSAINLLEQNGDAWALAEPRLSCRSGGEASFLAGGEIPIPVTQGLGAVTVEYKQYGVRIEFKPVADGEGNIDSALMVEVSEPDARNSNAGYVAFTTHRTETRVALRQGEPLVISGLLRQRAERAMDGIPGLARLPVVNSLFRSRENTTEQTELFVIATPRVITPDSAINREALEKASAAAGVAADKVSPRVTPNTIEGRFDMSR</sequence>
<evidence type="ECO:0000313" key="4">
    <source>
        <dbReference type="EMBL" id="MBQ0960304.1"/>
    </source>
</evidence>
<comment type="caution">
    <text evidence="4">The sequence shown here is derived from an EMBL/GenBank/DDBJ whole genome shotgun (WGS) entry which is preliminary data.</text>
</comment>
<protein>
    <submittedName>
        <fullName evidence="4">Pilus assembly protein N-terminal domain-containing protein</fullName>
    </submittedName>
</protein>
<dbReference type="InterPro" id="IPR032789">
    <property type="entry name" value="T2SS-T3SS_pil_N"/>
</dbReference>
<dbReference type="Pfam" id="PF00263">
    <property type="entry name" value="Secretin"/>
    <property type="match status" value="1"/>
</dbReference>
<reference evidence="4" key="1">
    <citation type="submission" date="2021-04" db="EMBL/GenBank/DDBJ databases">
        <title>The genome sequence of Ideonella sp. 4Y11.</title>
        <authorList>
            <person name="Liu Y."/>
        </authorList>
    </citation>
    <scope>NUCLEOTIDE SEQUENCE</scope>
    <source>
        <strain evidence="4">4Y11</strain>
    </source>
</reference>
<dbReference type="Proteomes" id="UP000678374">
    <property type="component" value="Unassembled WGS sequence"/>
</dbReference>
<keyword evidence="5" id="KW-1185">Reference proteome</keyword>
<comment type="similarity">
    <text evidence="1">Belongs to the bacterial secretin family.</text>
</comment>
<evidence type="ECO:0000313" key="5">
    <source>
        <dbReference type="Proteomes" id="UP000678374"/>
    </source>
</evidence>
<dbReference type="GO" id="GO:0015627">
    <property type="term" value="C:type II protein secretion system complex"/>
    <property type="evidence" value="ECO:0007669"/>
    <property type="project" value="TreeGrafter"/>
</dbReference>
<gene>
    <name evidence="4" type="ORF">KAK06_15220</name>
</gene>
<dbReference type="InterPro" id="IPR050810">
    <property type="entry name" value="Bact_Secretion_Sys_Channel"/>
</dbReference>
<dbReference type="InterPro" id="IPR004846">
    <property type="entry name" value="T2SS/T3SS_dom"/>
</dbReference>
<dbReference type="PANTHER" id="PTHR30332:SF17">
    <property type="entry name" value="TYPE IV PILIATION SYSTEM PROTEIN DR_0774-RELATED"/>
    <property type="match status" value="1"/>
</dbReference>
<feature type="domain" description="Type II/III secretion system secretin-like" evidence="2">
    <location>
        <begin position="253"/>
        <end position="409"/>
    </location>
</feature>
<dbReference type="InterPro" id="IPR001775">
    <property type="entry name" value="GspD/PilQ"/>
</dbReference>